<feature type="domain" description="Reverse transcriptase" evidence="1">
    <location>
        <begin position="1"/>
        <end position="213"/>
    </location>
</feature>
<evidence type="ECO:0000313" key="2">
    <source>
        <dbReference type="EMBL" id="CAH2088457.1"/>
    </source>
</evidence>
<organism evidence="2 3">
    <name type="scientific">Euphydryas editha</name>
    <name type="common">Edith's checkerspot</name>
    <dbReference type="NCBI Taxonomy" id="104508"/>
    <lineage>
        <taxon>Eukaryota</taxon>
        <taxon>Metazoa</taxon>
        <taxon>Ecdysozoa</taxon>
        <taxon>Arthropoda</taxon>
        <taxon>Hexapoda</taxon>
        <taxon>Insecta</taxon>
        <taxon>Pterygota</taxon>
        <taxon>Neoptera</taxon>
        <taxon>Endopterygota</taxon>
        <taxon>Lepidoptera</taxon>
        <taxon>Glossata</taxon>
        <taxon>Ditrysia</taxon>
        <taxon>Papilionoidea</taxon>
        <taxon>Nymphalidae</taxon>
        <taxon>Nymphalinae</taxon>
        <taxon>Euphydryas</taxon>
    </lineage>
</organism>
<protein>
    <recommendedName>
        <fullName evidence="1">Reverse transcriptase domain-containing protein</fullName>
    </recommendedName>
</protein>
<reference evidence="2" key="1">
    <citation type="submission" date="2022-03" db="EMBL/GenBank/DDBJ databases">
        <authorList>
            <person name="Tunstrom K."/>
        </authorList>
    </citation>
    <scope>NUCLEOTIDE SEQUENCE</scope>
</reference>
<dbReference type="InterPro" id="IPR000477">
    <property type="entry name" value="RT_dom"/>
</dbReference>
<evidence type="ECO:0000313" key="3">
    <source>
        <dbReference type="Proteomes" id="UP001153954"/>
    </source>
</evidence>
<dbReference type="EMBL" id="CAKOGL010000007">
    <property type="protein sequence ID" value="CAH2088457.1"/>
    <property type="molecule type" value="Genomic_DNA"/>
</dbReference>
<dbReference type="PANTHER" id="PTHR33332">
    <property type="entry name" value="REVERSE TRANSCRIPTASE DOMAIN-CONTAINING PROTEIN"/>
    <property type="match status" value="1"/>
</dbReference>
<name>A0AAU9TRE0_EUPED</name>
<keyword evidence="3" id="KW-1185">Reference proteome</keyword>
<dbReference type="PROSITE" id="PS50878">
    <property type="entry name" value="RT_POL"/>
    <property type="match status" value="1"/>
</dbReference>
<dbReference type="AlphaFoldDB" id="A0AAU9TRE0"/>
<comment type="caution">
    <text evidence="2">The sequence shown here is derived from an EMBL/GenBank/DDBJ whole genome shotgun (WGS) entry which is preliminary data.</text>
</comment>
<dbReference type="Proteomes" id="UP001153954">
    <property type="component" value="Unassembled WGS sequence"/>
</dbReference>
<accession>A0AAU9TRE0</accession>
<dbReference type="Pfam" id="PF00078">
    <property type="entry name" value="RVT_1"/>
    <property type="match status" value="1"/>
</dbReference>
<evidence type="ECO:0000259" key="1">
    <source>
        <dbReference type="PROSITE" id="PS50878"/>
    </source>
</evidence>
<sequence>MISSAIGNGGWYGDLLVYATHLWGEALDKYGEALAVSLDISKAFDRVWHDGLIAKLPAYGIPTSLCTWISDFLRERSIRVVVDGCSSDLLTINAGVPQGSVLSATLFLLHINDLLKPGIFGYADDSTVAERYFSSARTSQTEVNDLREAMVNRANLTLQAASDWGDANLVRFNASKTQACLFTAKKSPFNLAPTFRNVPVPVTNHLELLGIDLSSKLNFGNYIESRAKTASKKLGILSKVRHYFTPDQLLRLYTAQVRSCMEYCCHLWDGSARYQLEALESIDRRARKLIGMFASRRLQSLEHRGLVASLCVFYRLHFGECAQELHELIPPAPFHYRTTRRGRGFHPYVVDIPPVRTSRFASSFVIRTAKEWNSLPASLFPDTYNLGIFKARVNRHYLSLRAPP</sequence>
<gene>
    <name evidence="2" type="ORF">EEDITHA_LOCUS4614</name>
</gene>
<proteinExistence type="predicted"/>